<keyword evidence="5" id="KW-1185">Reference proteome</keyword>
<dbReference type="GO" id="GO:0055037">
    <property type="term" value="C:recycling endosome"/>
    <property type="evidence" value="ECO:0007669"/>
    <property type="project" value="TreeGrafter"/>
</dbReference>
<dbReference type="InterPro" id="IPR024224">
    <property type="entry name" value="DENND6"/>
</dbReference>
<dbReference type="EMBL" id="NBII01000008">
    <property type="protein sequence ID" value="PAV16480.1"/>
    <property type="molecule type" value="Genomic_DNA"/>
</dbReference>
<reference evidence="4 5" key="1">
    <citation type="journal article" date="2017" name="Mol. Ecol.">
        <title>Comparative and population genomic landscape of Phellinus noxius: A hypervariable fungus causing root rot in trees.</title>
        <authorList>
            <person name="Chung C.L."/>
            <person name="Lee T.J."/>
            <person name="Akiba M."/>
            <person name="Lee H.H."/>
            <person name="Kuo T.H."/>
            <person name="Liu D."/>
            <person name="Ke H.M."/>
            <person name="Yokoi T."/>
            <person name="Roa M.B."/>
            <person name="Lu M.J."/>
            <person name="Chang Y.Y."/>
            <person name="Ann P.J."/>
            <person name="Tsai J.N."/>
            <person name="Chen C.Y."/>
            <person name="Tzean S.S."/>
            <person name="Ota Y."/>
            <person name="Hattori T."/>
            <person name="Sahashi N."/>
            <person name="Liou R.F."/>
            <person name="Kikuchi T."/>
            <person name="Tsai I.J."/>
        </authorList>
    </citation>
    <scope>NUCLEOTIDE SEQUENCE [LARGE SCALE GENOMIC DNA]</scope>
    <source>
        <strain evidence="4 5">FFPRI411160</strain>
    </source>
</reference>
<dbReference type="InParanoid" id="A0A286UA87"/>
<feature type="compositionally biased region" description="Basic residues" evidence="2">
    <location>
        <begin position="70"/>
        <end position="80"/>
    </location>
</feature>
<evidence type="ECO:0000313" key="4">
    <source>
        <dbReference type="EMBL" id="PAV16480.1"/>
    </source>
</evidence>
<name>A0A286UA87_9AGAM</name>
<dbReference type="OrthoDB" id="10265409at2759"/>
<accession>A0A286UA87</accession>
<dbReference type="PROSITE" id="PS50211">
    <property type="entry name" value="DENN"/>
    <property type="match status" value="1"/>
</dbReference>
<feature type="region of interest" description="Disordered" evidence="2">
    <location>
        <begin position="67"/>
        <end position="96"/>
    </location>
</feature>
<gene>
    <name evidence="4" type="ORF">PNOK_0810000</name>
</gene>
<dbReference type="GO" id="GO:0005085">
    <property type="term" value="F:guanyl-nucleotide exchange factor activity"/>
    <property type="evidence" value="ECO:0007669"/>
    <property type="project" value="InterPro"/>
</dbReference>
<dbReference type="InterPro" id="IPR037516">
    <property type="entry name" value="Tripartite_DENN"/>
</dbReference>
<dbReference type="PANTHER" id="PTHR13677:SF0">
    <property type="entry name" value="LD41638P"/>
    <property type="match status" value="1"/>
</dbReference>
<evidence type="ECO:0000313" key="5">
    <source>
        <dbReference type="Proteomes" id="UP000217199"/>
    </source>
</evidence>
<dbReference type="PANTHER" id="PTHR13677">
    <property type="entry name" value="LD41638P"/>
    <property type="match status" value="1"/>
</dbReference>
<evidence type="ECO:0000256" key="1">
    <source>
        <dbReference type="ARBA" id="ARBA00007159"/>
    </source>
</evidence>
<feature type="domain" description="UDENN" evidence="3">
    <location>
        <begin position="121"/>
        <end position="582"/>
    </location>
</feature>
<dbReference type="Proteomes" id="UP000217199">
    <property type="component" value="Unassembled WGS sequence"/>
</dbReference>
<proteinExistence type="inferred from homology"/>
<comment type="caution">
    <text evidence="4">The sequence shown here is derived from an EMBL/GenBank/DDBJ whole genome shotgun (WGS) entry which is preliminary data.</text>
</comment>
<evidence type="ECO:0000259" key="3">
    <source>
        <dbReference type="PROSITE" id="PS50211"/>
    </source>
</evidence>
<comment type="similarity">
    <text evidence="1">Belongs to the DENND6 family.</text>
</comment>
<organism evidence="4 5">
    <name type="scientific">Pyrrhoderma noxium</name>
    <dbReference type="NCBI Taxonomy" id="2282107"/>
    <lineage>
        <taxon>Eukaryota</taxon>
        <taxon>Fungi</taxon>
        <taxon>Dikarya</taxon>
        <taxon>Basidiomycota</taxon>
        <taxon>Agaricomycotina</taxon>
        <taxon>Agaricomycetes</taxon>
        <taxon>Hymenochaetales</taxon>
        <taxon>Hymenochaetaceae</taxon>
        <taxon>Pyrrhoderma</taxon>
    </lineage>
</organism>
<dbReference type="STRING" id="2282107.A0A286UA87"/>
<protein>
    <recommendedName>
        <fullName evidence="3">UDENN domain-containing protein</fullName>
    </recommendedName>
</protein>
<dbReference type="AlphaFoldDB" id="A0A286UA87"/>
<sequence length="582" mass="65627">MSSVDVFDAGDGDLGLVNANDEHSVFLMSPERHLRRLPSLSALENRTRRPSSSFVATASAECLDEIEKSKPRRPSLHHLSRSQTLPKSYVRSPVREKEFTPGTLDASVSDDVVARLRRWILCVLVVNFDLDQGPVINGVFPPFPMSTSEKENICFSSIPDSFRYDEGAEAHTFRIRESTLEGKERQALQQFQDGFLYGFSYFQRKRDEYSSRGYDQRSMIILTHYPWPALYLELVNKLGPMFLAHDGPMLESACHNIASWPPPDPGTTLELGFLGSVLTVELPAAVDSQQAAKNLTIIEKLVSQPVIYASSTPSIPPPLHLFAPSISHLWSIWECLLLGEPILVFGPTPAVTSQTIWWFLDVMKPVPIAGDYRPYFTVHDEDYHSLVNKNPPKAGVLLGVTNPLFDTMCKHWPHKLSVGSSATPSSKRSSKAHLIAGPAPGWQTKTHNRYISKDRDLLKQLEHAIKSDGLLDVDGRLSHQLRQHFSTRAVQFLVPLNRYLNTLIPSPTESSQSISSVESLPCRPRALKPFNRDQFFALLKVHGSPLPFRSSSKQREFYERWLRTPAFGLWMARQEEAINKYL</sequence>
<evidence type="ECO:0000256" key="2">
    <source>
        <dbReference type="SAM" id="MobiDB-lite"/>
    </source>
</evidence>